<protein>
    <recommendedName>
        <fullName evidence="3">Prokaryotic metallothionein</fullName>
    </recommendedName>
</protein>
<dbReference type="AlphaFoldDB" id="A0A840F452"/>
<evidence type="ECO:0000313" key="1">
    <source>
        <dbReference type="EMBL" id="MBB4136239.1"/>
    </source>
</evidence>
<reference evidence="1 2" key="1">
    <citation type="submission" date="2020-08" db="EMBL/GenBank/DDBJ databases">
        <title>Sequencing the genomes of 1000 actinobacteria strains.</title>
        <authorList>
            <person name="Klenk H.-P."/>
        </authorList>
    </citation>
    <scope>NUCLEOTIDE SEQUENCE [LARGE SCALE GENOMIC DNA]</scope>
    <source>
        <strain evidence="1 2">DSM 45298</strain>
    </source>
</reference>
<name>A0A840F452_9ACTN</name>
<dbReference type="EMBL" id="JACIFP010000001">
    <property type="protein sequence ID" value="MBB4136239.1"/>
    <property type="molecule type" value="Genomic_DNA"/>
</dbReference>
<evidence type="ECO:0008006" key="3">
    <source>
        <dbReference type="Google" id="ProtNLM"/>
    </source>
</evidence>
<proteinExistence type="predicted"/>
<keyword evidence="2" id="KW-1185">Reference proteome</keyword>
<evidence type="ECO:0000313" key="2">
    <source>
        <dbReference type="Proteomes" id="UP000551501"/>
    </source>
</evidence>
<comment type="caution">
    <text evidence="1">The sequence shown here is derived from an EMBL/GenBank/DDBJ whole genome shotgun (WGS) entry which is preliminary data.</text>
</comment>
<dbReference type="Proteomes" id="UP000551501">
    <property type="component" value="Unassembled WGS sequence"/>
</dbReference>
<organism evidence="1 2">
    <name type="scientific">Gordonia humi</name>
    <dbReference type="NCBI Taxonomy" id="686429"/>
    <lineage>
        <taxon>Bacteria</taxon>
        <taxon>Bacillati</taxon>
        <taxon>Actinomycetota</taxon>
        <taxon>Actinomycetes</taxon>
        <taxon>Mycobacteriales</taxon>
        <taxon>Gordoniaceae</taxon>
        <taxon>Gordonia</taxon>
    </lineage>
</organism>
<accession>A0A840F452</accession>
<gene>
    <name evidence="1" type="ORF">BKA16_002791</name>
</gene>
<sequence length="88" mass="9261">MATCDVCGNSYDAPLLISVQEREEHGVYDSFECAISALAPRCATCSTTVIGHGVQSDGRMYCCAACAARIGDHGHVDRVDAGVPRDPS</sequence>